<dbReference type="OMA" id="WIEYNIS"/>
<dbReference type="Proteomes" id="UP000007797">
    <property type="component" value="Unassembled WGS sequence"/>
</dbReference>
<dbReference type="CDD" id="cd00054">
    <property type="entry name" value="EGF_CA"/>
    <property type="match status" value="2"/>
</dbReference>
<dbReference type="PANTHER" id="PTHR14949:SF56">
    <property type="entry name" value="EGF-LIKE-DOMAIN, MULTIPLE 7"/>
    <property type="match status" value="1"/>
</dbReference>
<dbReference type="InterPro" id="IPR055462">
    <property type="entry name" value="DUF7034"/>
</dbReference>
<evidence type="ECO:0000256" key="2">
    <source>
        <dbReference type="ARBA" id="ARBA00023157"/>
    </source>
</evidence>
<dbReference type="SUPFAM" id="SSF57196">
    <property type="entry name" value="EGF/Laminin"/>
    <property type="match status" value="1"/>
</dbReference>
<dbReference type="EMBL" id="GL883010">
    <property type="protein sequence ID" value="EGG20524.1"/>
    <property type="molecule type" value="Genomic_DNA"/>
</dbReference>
<gene>
    <name evidence="5" type="ORF">DFA_00385</name>
</gene>
<dbReference type="PROSITE" id="PS00022">
    <property type="entry name" value="EGF_1"/>
    <property type="match status" value="2"/>
</dbReference>
<feature type="disulfide bond" evidence="3">
    <location>
        <begin position="1080"/>
        <end position="1089"/>
    </location>
</feature>
<evidence type="ECO:0000256" key="1">
    <source>
        <dbReference type="ARBA" id="ARBA00022729"/>
    </source>
</evidence>
<feature type="domain" description="EGF-like" evidence="4">
    <location>
        <begin position="1093"/>
        <end position="1131"/>
    </location>
</feature>
<sequence>MYTPWNKVFRFNTSTTPAGFTGTGLVTFPDLSSVGLPISETTLQYTMKYNASGVYPFICTGPSITSNNLFNYVATWIEYNISIVETDFSAEEIILTFDSTTKCPRHLVFYDQPTAGNYYNFYTVAGVGKAIALPPTPSSQTKQYFVDSPSLSRWTVLNMAGQGNSGPADVQCKQTTVLLPANYFYGVTSQYEALSYLFFQSQFRVEQVNVSSTGVSPAITLKDPVDTYQGSNNYFYAMLKVDKGNTYTLKAPNPLDQTYTENLGTPPAMSFPAVVTSSITLGTTGMYPNIDGAFYGQFYASGRPTYLVHVKLILDTLDNIAYLDNYCGAIPLYQHRDLTSLQLEYRTEIAMFFQSCESFNVYAVARNGLRKLIAFQAFFLSFDTAKPLYSVAPLNPTLTTASSDLSLRDYQALVSMNPLFAPWINTTVTQTTVTAYTDPLFSMFATFPYGMSGYASQMQYTHRYTQPDDVPPMTVKFINSGGNTNAQINADNSIKAKVDVLNPLVTVNIRMTNDTIGYFEVDVTDTIGIGERSCSLSIGPYQYPINSAVRILGSPSRGSYRIPFTFNPGVYCLTPVVLSCRDVRGNVIQVDTKSRYAGDYFPINQLTAVCNSLLSNGVPTVLRTNYFYNNTGDQVGFTVLITGNGIAFNKVTATMVLYEDIQNTILVQSIPLVLENTKNQAAVFSTVIPKFVVSTAKNYYFALGLGLSTQPTTFYYSTTDLNFMLFRSNSWSKFGIDGMYLTSSITQMVVKPLSSEIPTISLQLSTTSGITVSFGAGNTRLKSFILVAKDSYQGAAQTSIYTPPVPLTLPTSVTIPYDVFTLDKPGTLYYVLNACDENNFCRDFPPFAYFARNTTFAQTPPTTTSSVKSFTVTPTTIDVTSPDRKLKFSANVDYMYDRNILPIIYIVEKISEDALFCIPTYNSSLSSPGNSFYDCELEVPLGWGLRGVIVSIWNVKVGNRFTGTYLNTSVTFTGNVLSPVIHTIQSLYNDQHITIVGANLGFIGQLGFEPKLNGSDLAIVFDTSLPTSVLKLKLTPGFVPTQPFPILIGSTRYIVNLVGCTFPTCSDNGICNPTTFQCQCKPGWVGIGCNIAEIEMCSNITANGNTCLNGGTCQQGGICSCQPGYMGDQCQFVLANDMSVEMIVEPGDPTCHFRGIKQVPQQNTSRSIQAILANDSGDIPPLLSEASKLTNFTIKLVAIDEYDIDNNVVVHHPLTNWTLKEQTNSSFMFNI</sequence>
<feature type="domain" description="EGF-like" evidence="4">
    <location>
        <begin position="1056"/>
        <end position="1090"/>
    </location>
</feature>
<dbReference type="GeneID" id="14872588"/>
<dbReference type="InterPro" id="IPR000742">
    <property type="entry name" value="EGF"/>
</dbReference>
<evidence type="ECO:0000256" key="3">
    <source>
        <dbReference type="PROSITE-ProRule" id="PRU00076"/>
    </source>
</evidence>
<dbReference type="Gene3D" id="2.10.25.10">
    <property type="entry name" value="Laminin"/>
    <property type="match status" value="1"/>
</dbReference>
<reference evidence="6" key="1">
    <citation type="journal article" date="2011" name="Genome Res.">
        <title>Phylogeny-wide analysis of social amoeba genomes highlights ancient origins for complex intercellular communication.</title>
        <authorList>
            <person name="Heidel A.J."/>
            <person name="Lawal H.M."/>
            <person name="Felder M."/>
            <person name="Schilde C."/>
            <person name="Helps N.R."/>
            <person name="Tunggal B."/>
            <person name="Rivero F."/>
            <person name="John U."/>
            <person name="Schleicher M."/>
            <person name="Eichinger L."/>
            <person name="Platzer M."/>
            <person name="Noegel A.A."/>
            <person name="Schaap P."/>
            <person name="Gloeckner G."/>
        </authorList>
    </citation>
    <scope>NUCLEOTIDE SEQUENCE [LARGE SCALE GENOMIC DNA]</scope>
    <source>
        <strain evidence="6">SH3</strain>
    </source>
</reference>
<organism evidence="5 6">
    <name type="scientific">Cavenderia fasciculata</name>
    <name type="common">Slime mold</name>
    <name type="synonym">Dictyostelium fasciculatum</name>
    <dbReference type="NCBI Taxonomy" id="261658"/>
    <lineage>
        <taxon>Eukaryota</taxon>
        <taxon>Amoebozoa</taxon>
        <taxon>Evosea</taxon>
        <taxon>Eumycetozoa</taxon>
        <taxon>Dictyostelia</taxon>
        <taxon>Acytosteliales</taxon>
        <taxon>Cavenderiaceae</taxon>
        <taxon>Cavenderia</taxon>
    </lineage>
</organism>
<keyword evidence="2 3" id="KW-1015">Disulfide bond</keyword>
<dbReference type="PROSITE" id="PS01186">
    <property type="entry name" value="EGF_2"/>
    <property type="match status" value="2"/>
</dbReference>
<dbReference type="PROSITE" id="PS50026">
    <property type="entry name" value="EGF_3"/>
    <property type="match status" value="2"/>
</dbReference>
<keyword evidence="1" id="KW-0732">Signal</keyword>
<dbReference type="Pfam" id="PF23033">
    <property type="entry name" value="DUF7034"/>
    <property type="match status" value="1"/>
</dbReference>
<dbReference type="RefSeq" id="XP_004358374.1">
    <property type="nucleotide sequence ID" value="XM_004358317.1"/>
</dbReference>
<feature type="disulfide bond" evidence="3">
    <location>
        <begin position="1121"/>
        <end position="1130"/>
    </location>
</feature>
<keyword evidence="3" id="KW-0245">EGF-like domain</keyword>
<comment type="caution">
    <text evidence="3">Lacks conserved residue(s) required for the propagation of feature annotation.</text>
</comment>
<dbReference type="Pfam" id="PF23106">
    <property type="entry name" value="EGF_Teneurin"/>
    <property type="match status" value="1"/>
</dbReference>
<evidence type="ECO:0000313" key="5">
    <source>
        <dbReference type="EMBL" id="EGG20524.1"/>
    </source>
</evidence>
<evidence type="ECO:0000259" key="4">
    <source>
        <dbReference type="PROSITE" id="PS50026"/>
    </source>
</evidence>
<dbReference type="KEGG" id="dfa:DFA_00385"/>
<keyword evidence="6" id="KW-1185">Reference proteome</keyword>
<protein>
    <recommendedName>
        <fullName evidence="4">EGF-like domain-containing protein</fullName>
    </recommendedName>
</protein>
<name>F4PRH2_CACFS</name>
<dbReference type="AlphaFoldDB" id="F4PRH2"/>
<accession>F4PRH2</accession>
<evidence type="ECO:0000313" key="6">
    <source>
        <dbReference type="Proteomes" id="UP000007797"/>
    </source>
</evidence>
<dbReference type="PANTHER" id="PTHR14949">
    <property type="entry name" value="EGF-LIKE-DOMAIN, MULTIPLE 7, 8"/>
    <property type="match status" value="1"/>
</dbReference>
<dbReference type="OrthoDB" id="283575at2759"/>
<proteinExistence type="predicted"/>
<dbReference type="InterPro" id="IPR050969">
    <property type="entry name" value="Dev_Signal_Modulators"/>
</dbReference>
<dbReference type="SMART" id="SM00181">
    <property type="entry name" value="EGF"/>
    <property type="match status" value="2"/>
</dbReference>